<dbReference type="InParanoid" id="D2W260"/>
<keyword evidence="1" id="KW-0732">Signal</keyword>
<name>D2W260_NAEGR</name>
<feature type="chain" id="PRO_5003038530" evidence="1">
    <location>
        <begin position="21"/>
        <end position="313"/>
    </location>
</feature>
<keyword evidence="4" id="KW-1185">Reference proteome</keyword>
<dbReference type="Pfam" id="PF01764">
    <property type="entry name" value="Lipase_3"/>
    <property type="match status" value="1"/>
</dbReference>
<dbReference type="Proteomes" id="UP000006671">
    <property type="component" value="Unassembled WGS sequence"/>
</dbReference>
<gene>
    <name evidence="3" type="ORF">NAEGRDRAFT_82103</name>
</gene>
<organism evidence="4">
    <name type="scientific">Naegleria gruberi</name>
    <name type="common">Amoeba</name>
    <dbReference type="NCBI Taxonomy" id="5762"/>
    <lineage>
        <taxon>Eukaryota</taxon>
        <taxon>Discoba</taxon>
        <taxon>Heterolobosea</taxon>
        <taxon>Tetramitia</taxon>
        <taxon>Eutetramitia</taxon>
        <taxon>Vahlkampfiidae</taxon>
        <taxon>Naegleria</taxon>
    </lineage>
</organism>
<dbReference type="PANTHER" id="PTHR45856">
    <property type="entry name" value="ALPHA/BETA-HYDROLASES SUPERFAMILY PROTEIN"/>
    <property type="match status" value="1"/>
</dbReference>
<evidence type="ECO:0000313" key="4">
    <source>
        <dbReference type="Proteomes" id="UP000006671"/>
    </source>
</evidence>
<accession>D2W260</accession>
<dbReference type="VEuPathDB" id="AmoebaDB:NAEGRDRAFT_82103"/>
<dbReference type="InterPro" id="IPR029058">
    <property type="entry name" value="AB_hydrolase_fold"/>
</dbReference>
<evidence type="ECO:0000259" key="2">
    <source>
        <dbReference type="Pfam" id="PF01764"/>
    </source>
</evidence>
<evidence type="ECO:0000256" key="1">
    <source>
        <dbReference type="SAM" id="SignalP"/>
    </source>
</evidence>
<dbReference type="OrthoDB" id="426718at2759"/>
<dbReference type="GO" id="GO:0006629">
    <property type="term" value="P:lipid metabolic process"/>
    <property type="evidence" value="ECO:0007669"/>
    <property type="project" value="InterPro"/>
</dbReference>
<dbReference type="SUPFAM" id="SSF53474">
    <property type="entry name" value="alpha/beta-Hydrolases"/>
    <property type="match status" value="1"/>
</dbReference>
<evidence type="ECO:0000313" key="3">
    <source>
        <dbReference type="EMBL" id="EFC36811.1"/>
    </source>
</evidence>
<proteinExistence type="predicted"/>
<dbReference type="CDD" id="cd00519">
    <property type="entry name" value="Lipase_3"/>
    <property type="match status" value="1"/>
</dbReference>
<dbReference type="GeneID" id="8861011"/>
<dbReference type="EMBL" id="GG738925">
    <property type="protein sequence ID" value="EFC36811.1"/>
    <property type="molecule type" value="Genomic_DNA"/>
</dbReference>
<protein>
    <submittedName>
        <fullName evidence="3">Lipase</fullName>
    </submittedName>
</protein>
<dbReference type="PANTHER" id="PTHR45856:SF24">
    <property type="entry name" value="FUNGAL LIPASE-LIKE DOMAIN-CONTAINING PROTEIN"/>
    <property type="match status" value="1"/>
</dbReference>
<dbReference type="InterPro" id="IPR002921">
    <property type="entry name" value="Fungal_lipase-type"/>
</dbReference>
<dbReference type="InterPro" id="IPR051218">
    <property type="entry name" value="Sec_MonoDiacylglyc_Lipase"/>
</dbReference>
<dbReference type="KEGG" id="ngr:NAEGRDRAFT_82103"/>
<sequence>MKLLTLTVLLAIVLLLIVTSDPSRVNGSKTHNTLSAETLGLLGEVSQKAKFIASIFAPANYAYNGLITPYSKSLKTIKAKVTLTDVKLAAEIAANYGSQELSTVQGYKLVKNFVNAAKATNCKVYFNSATKSAIVSFKGTQMNDPVDWANNLKTAFSSFQIGSSAYAVHTGFLSEYLVDRQNIFDTIKSLGLLNEIGFYGHSQGGSLSELAAVDYLGSGKRPETKATIKVVTFGQPRVGDANFAAKSNQVNPNFVRVITKWKELLGPRQDIVPISLPVGAGYRHAGLQLEVQCVNSDFINCHLMKGYSKSMNQ</sequence>
<dbReference type="eggNOG" id="KOG4569">
    <property type="taxonomic scope" value="Eukaryota"/>
</dbReference>
<feature type="signal peptide" evidence="1">
    <location>
        <begin position="1"/>
        <end position="20"/>
    </location>
</feature>
<reference evidence="3 4" key="1">
    <citation type="journal article" date="2010" name="Cell">
        <title>The genome of Naegleria gruberi illuminates early eukaryotic versatility.</title>
        <authorList>
            <person name="Fritz-Laylin L.K."/>
            <person name="Prochnik S.E."/>
            <person name="Ginger M.L."/>
            <person name="Dacks J.B."/>
            <person name="Carpenter M.L."/>
            <person name="Field M.C."/>
            <person name="Kuo A."/>
            <person name="Paredez A."/>
            <person name="Chapman J."/>
            <person name="Pham J."/>
            <person name="Shu S."/>
            <person name="Neupane R."/>
            <person name="Cipriano M."/>
            <person name="Mancuso J."/>
            <person name="Tu H."/>
            <person name="Salamov A."/>
            <person name="Lindquist E."/>
            <person name="Shapiro H."/>
            <person name="Lucas S."/>
            <person name="Grigoriev I.V."/>
            <person name="Cande W.Z."/>
            <person name="Fulton C."/>
            <person name="Rokhsar D.S."/>
            <person name="Dawson S.C."/>
        </authorList>
    </citation>
    <scope>NUCLEOTIDE SEQUENCE [LARGE SCALE GENOMIC DNA]</scope>
    <source>
        <strain evidence="3 4">NEG-M</strain>
    </source>
</reference>
<dbReference type="AlphaFoldDB" id="D2W260"/>
<feature type="domain" description="Fungal lipase-type" evidence="2">
    <location>
        <begin position="134"/>
        <end position="260"/>
    </location>
</feature>
<dbReference type="Gene3D" id="3.40.50.1820">
    <property type="entry name" value="alpha/beta hydrolase"/>
    <property type="match status" value="1"/>
</dbReference>
<dbReference type="RefSeq" id="XP_002669555.1">
    <property type="nucleotide sequence ID" value="XM_002669509.1"/>
</dbReference>